<keyword evidence="5 12" id="KW-0808">Transferase</keyword>
<proteinExistence type="predicted"/>
<dbReference type="InterPro" id="IPR036890">
    <property type="entry name" value="HATPase_C_sf"/>
</dbReference>
<evidence type="ECO:0000256" key="2">
    <source>
        <dbReference type="ARBA" id="ARBA00004370"/>
    </source>
</evidence>
<dbReference type="AlphaFoldDB" id="A0AAU9ANQ5"/>
<feature type="transmembrane region" description="Helical" evidence="10">
    <location>
        <begin position="20"/>
        <end position="40"/>
    </location>
</feature>
<dbReference type="Gene3D" id="1.10.287.130">
    <property type="match status" value="1"/>
</dbReference>
<dbReference type="EMBL" id="AP014940">
    <property type="protein sequence ID" value="BAV96661.1"/>
    <property type="molecule type" value="Genomic_DNA"/>
</dbReference>
<dbReference type="CDD" id="cd00082">
    <property type="entry name" value="HisKA"/>
    <property type="match status" value="1"/>
</dbReference>
<dbReference type="Pfam" id="PF00512">
    <property type="entry name" value="HisKA"/>
    <property type="match status" value="1"/>
</dbReference>
<dbReference type="CDD" id="cd00075">
    <property type="entry name" value="HATPase"/>
    <property type="match status" value="1"/>
</dbReference>
<dbReference type="PROSITE" id="PS50109">
    <property type="entry name" value="HIS_KIN"/>
    <property type="match status" value="1"/>
</dbReference>
<evidence type="ECO:0000256" key="3">
    <source>
        <dbReference type="ARBA" id="ARBA00012438"/>
    </source>
</evidence>
<gene>
    <name evidence="12" type="ORF">LEN_1174</name>
</gene>
<dbReference type="SMART" id="SM00387">
    <property type="entry name" value="HATPase_c"/>
    <property type="match status" value="1"/>
</dbReference>
<evidence type="ECO:0000259" key="11">
    <source>
        <dbReference type="PROSITE" id="PS50109"/>
    </source>
</evidence>
<dbReference type="InterPro" id="IPR013727">
    <property type="entry name" value="2CSK_N"/>
</dbReference>
<dbReference type="RefSeq" id="WP_096377013.1">
    <property type="nucleotide sequence ID" value="NZ_AP014940.1"/>
</dbReference>
<evidence type="ECO:0000256" key="4">
    <source>
        <dbReference type="ARBA" id="ARBA00022553"/>
    </source>
</evidence>
<dbReference type="PANTHER" id="PTHR45436">
    <property type="entry name" value="SENSOR HISTIDINE KINASE YKOH"/>
    <property type="match status" value="1"/>
</dbReference>
<dbReference type="SUPFAM" id="SSF55874">
    <property type="entry name" value="ATPase domain of HSP90 chaperone/DNA topoisomerase II/histidine kinase"/>
    <property type="match status" value="1"/>
</dbReference>
<dbReference type="InterPro" id="IPR036097">
    <property type="entry name" value="HisK_dim/P_sf"/>
</dbReference>
<comment type="catalytic activity">
    <reaction evidence="1">
        <text>ATP + protein L-histidine = ADP + protein N-phospho-L-histidine.</text>
        <dbReference type="EC" id="2.7.13.3"/>
    </reaction>
</comment>
<dbReference type="SMART" id="SM00388">
    <property type="entry name" value="HisKA"/>
    <property type="match status" value="1"/>
</dbReference>
<evidence type="ECO:0000313" key="12">
    <source>
        <dbReference type="EMBL" id="BAV96661.1"/>
    </source>
</evidence>
<evidence type="ECO:0000256" key="6">
    <source>
        <dbReference type="ARBA" id="ARBA00022692"/>
    </source>
</evidence>
<dbReference type="InterPro" id="IPR003594">
    <property type="entry name" value="HATPase_dom"/>
</dbReference>
<dbReference type="GeneID" id="83063052"/>
<accession>A0AAU9ANQ5</accession>
<evidence type="ECO:0000256" key="1">
    <source>
        <dbReference type="ARBA" id="ARBA00000085"/>
    </source>
</evidence>
<dbReference type="GO" id="GO:0000155">
    <property type="term" value="F:phosphorelay sensor kinase activity"/>
    <property type="evidence" value="ECO:0007669"/>
    <property type="project" value="InterPro"/>
</dbReference>
<feature type="domain" description="Histidine kinase" evidence="11">
    <location>
        <begin position="253"/>
        <end position="464"/>
    </location>
</feature>
<feature type="transmembrane region" description="Helical" evidence="10">
    <location>
        <begin position="170"/>
        <end position="193"/>
    </location>
</feature>
<keyword evidence="7 12" id="KW-0418">Kinase</keyword>
<dbReference type="SUPFAM" id="SSF47384">
    <property type="entry name" value="Homodimeric domain of signal transducing histidine kinase"/>
    <property type="match status" value="1"/>
</dbReference>
<evidence type="ECO:0000256" key="10">
    <source>
        <dbReference type="SAM" id="Phobius"/>
    </source>
</evidence>
<evidence type="ECO:0000256" key="5">
    <source>
        <dbReference type="ARBA" id="ARBA00022679"/>
    </source>
</evidence>
<dbReference type="InterPro" id="IPR004358">
    <property type="entry name" value="Sig_transdc_His_kin-like_C"/>
</dbReference>
<organism evidence="12 13">
    <name type="scientific">Lysobacter enzymogenes</name>
    <dbReference type="NCBI Taxonomy" id="69"/>
    <lineage>
        <taxon>Bacteria</taxon>
        <taxon>Pseudomonadati</taxon>
        <taxon>Pseudomonadota</taxon>
        <taxon>Gammaproteobacteria</taxon>
        <taxon>Lysobacterales</taxon>
        <taxon>Lysobacteraceae</taxon>
        <taxon>Lysobacter</taxon>
    </lineage>
</organism>
<dbReference type="GO" id="GO:0005886">
    <property type="term" value="C:plasma membrane"/>
    <property type="evidence" value="ECO:0007669"/>
    <property type="project" value="TreeGrafter"/>
</dbReference>
<evidence type="ECO:0000256" key="9">
    <source>
        <dbReference type="ARBA" id="ARBA00023136"/>
    </source>
</evidence>
<dbReference type="InterPro" id="IPR050428">
    <property type="entry name" value="TCS_sensor_his_kinase"/>
</dbReference>
<dbReference type="PRINTS" id="PR00344">
    <property type="entry name" value="BCTRLSENSOR"/>
</dbReference>
<dbReference type="PANTHER" id="PTHR45436:SF1">
    <property type="entry name" value="SENSOR PROTEIN QSEC"/>
    <property type="match status" value="1"/>
</dbReference>
<keyword evidence="6 10" id="KW-0812">Transmembrane</keyword>
<comment type="subcellular location">
    <subcellularLocation>
        <location evidence="2">Membrane</location>
    </subcellularLocation>
</comment>
<dbReference type="EC" id="2.7.13.3" evidence="3"/>
<evidence type="ECO:0000313" key="13">
    <source>
        <dbReference type="Proteomes" id="UP000218824"/>
    </source>
</evidence>
<reference evidence="12 13" key="1">
    <citation type="journal article" date="2017" name="DNA Res.">
        <title>Complete genome sequence and expression profile of the commercial lytic enzyme producer Lysobacter enzymogenes M497-1.</title>
        <authorList>
            <person name="Takami H."/>
            <person name="Toyoda A."/>
            <person name="Uchiyama I."/>
            <person name="Itoh T."/>
            <person name="Takaki Y."/>
            <person name="Arai W."/>
            <person name="Nishi S."/>
            <person name="Kawai M."/>
            <person name="Shinya K."/>
            <person name="Ikeda H."/>
        </authorList>
    </citation>
    <scope>NUCLEOTIDE SEQUENCE [LARGE SCALE GENOMIC DNA]</scope>
    <source>
        <strain evidence="12 13">M497-1</strain>
    </source>
</reference>
<dbReference type="Pfam" id="PF02518">
    <property type="entry name" value="HATPase_c"/>
    <property type="match status" value="1"/>
</dbReference>
<dbReference type="KEGG" id="lem:LEN_1174"/>
<keyword evidence="4" id="KW-0597">Phosphoprotein</keyword>
<protein>
    <recommendedName>
        <fullName evidence="3">histidine kinase</fullName>
        <ecNumber evidence="3">2.7.13.3</ecNumber>
    </recommendedName>
</protein>
<evidence type="ECO:0000256" key="8">
    <source>
        <dbReference type="ARBA" id="ARBA00022989"/>
    </source>
</evidence>
<dbReference type="Proteomes" id="UP000218824">
    <property type="component" value="Chromosome"/>
</dbReference>
<sequence length="465" mass="50724">MSEDAVSAAHVRPPPSIRRTLLLSIGLLSLVAMLLLFLGAGRYGRRAADLSYDRLLNASALTIADSLALVDGRLEANIPCAALELLSAAPDDRAFYRVYTPDGATLTGYADLPRAPRAVGEQPLFFDASYRGEAVRFAVLRRAASGDGAGAALVQIGQTRRAREAVADDIVWHVTGWIALFTVATLLLAWLAVDRALQPLVRIEQDFSVRTPFDLRPIDRAVPTELSHVVAAQNHFMSRLSTNIDALRAFIAEAAHQMRNPLASLRAQAQLALHQNNPQQWRQGLQQIDRHAGKLSRLLNQLLSHAHVTHRAELHHFKPLQLETIARQALHESVPLAEPRPQVRFECAANDTRLLGDALMLREAIKNLIDNAIKHGGDAPVHVRLERDDAGLALSVADAGPGMDETERERAFERFVRGDLASAQGAGLGLAIVKRVVESHGGRIELARSSFGGLEARLRLPKDAA</sequence>
<dbReference type="InterPro" id="IPR003661">
    <property type="entry name" value="HisK_dim/P_dom"/>
</dbReference>
<dbReference type="Pfam" id="PF08521">
    <property type="entry name" value="2CSK_N"/>
    <property type="match status" value="1"/>
</dbReference>
<keyword evidence="9 10" id="KW-0472">Membrane</keyword>
<keyword evidence="8 10" id="KW-1133">Transmembrane helix</keyword>
<name>A0AAU9ANQ5_LYSEN</name>
<dbReference type="Gene3D" id="3.30.565.10">
    <property type="entry name" value="Histidine kinase-like ATPase, C-terminal domain"/>
    <property type="match status" value="1"/>
</dbReference>
<dbReference type="InterPro" id="IPR005467">
    <property type="entry name" value="His_kinase_dom"/>
</dbReference>
<evidence type="ECO:0000256" key="7">
    <source>
        <dbReference type="ARBA" id="ARBA00022777"/>
    </source>
</evidence>